<accession>A0ABD7HHT8</accession>
<sequence>MTNRPLALVTGATSGIGYELAKQFATFGQSSPSSPLLHVGAVPRSHRRRQRSGRKKLLTIPDNANFGELQKSSGTVRGKYNRSSIPEPLSHQK</sequence>
<comment type="caution">
    <text evidence="2">The sequence shown here is derived from an EMBL/GenBank/DDBJ whole genome shotgun (WGS) entry which is preliminary data.</text>
</comment>
<dbReference type="Proteomes" id="UP000284557">
    <property type="component" value="Unassembled WGS sequence"/>
</dbReference>
<name>A0ABD7HHT8_9MYCO</name>
<dbReference type="InterPro" id="IPR036291">
    <property type="entry name" value="NAD(P)-bd_dom_sf"/>
</dbReference>
<dbReference type="EMBL" id="QXBN01000028">
    <property type="protein sequence ID" value="RIT31764.1"/>
    <property type="molecule type" value="Genomic_DNA"/>
</dbReference>
<gene>
    <name evidence="2" type="ORF">D2E76_24540</name>
</gene>
<dbReference type="AlphaFoldDB" id="A0ABD7HHT8"/>
<feature type="compositionally biased region" description="Basic residues" evidence="1">
    <location>
        <begin position="44"/>
        <end position="57"/>
    </location>
</feature>
<dbReference type="SUPFAM" id="SSF51735">
    <property type="entry name" value="NAD(P)-binding Rossmann-fold domains"/>
    <property type="match status" value="1"/>
</dbReference>
<feature type="region of interest" description="Disordered" evidence="1">
    <location>
        <begin position="28"/>
        <end position="93"/>
    </location>
</feature>
<evidence type="ECO:0000256" key="1">
    <source>
        <dbReference type="SAM" id="MobiDB-lite"/>
    </source>
</evidence>
<reference evidence="2 3" key="1">
    <citation type="submission" date="2018-08" db="EMBL/GenBank/DDBJ databases">
        <title>Linezolid Resistance in Mycobacterium abscessus: MIC Distribution and Comprehensive Investigation of Resistance Mechanisms.</title>
        <authorList>
            <person name="Ye M."/>
            <person name="Xu L."/>
            <person name="Zou Y."/>
            <person name="Li B."/>
            <person name="Guo Q."/>
            <person name="Zhang Y."/>
            <person name="Zhan M."/>
            <person name="Xu B."/>
            <person name="Yu F."/>
            <person name="Zhang Z."/>
            <person name="Chu H."/>
        </authorList>
    </citation>
    <scope>NUCLEOTIDE SEQUENCE [LARGE SCALE GENOMIC DNA]</scope>
    <source>
        <strain evidence="2 3">G143</strain>
    </source>
</reference>
<evidence type="ECO:0000313" key="2">
    <source>
        <dbReference type="EMBL" id="RIT31764.1"/>
    </source>
</evidence>
<protein>
    <submittedName>
        <fullName evidence="2">Uncharacterized protein</fullName>
    </submittedName>
</protein>
<evidence type="ECO:0000313" key="3">
    <source>
        <dbReference type="Proteomes" id="UP000284557"/>
    </source>
</evidence>
<proteinExistence type="predicted"/>
<dbReference type="Gene3D" id="3.40.50.720">
    <property type="entry name" value="NAD(P)-binding Rossmann-like Domain"/>
    <property type="match status" value="1"/>
</dbReference>
<organism evidence="2 3">
    <name type="scientific">Mycobacteroides abscessus</name>
    <dbReference type="NCBI Taxonomy" id="36809"/>
    <lineage>
        <taxon>Bacteria</taxon>
        <taxon>Bacillati</taxon>
        <taxon>Actinomycetota</taxon>
        <taxon>Actinomycetes</taxon>
        <taxon>Mycobacteriales</taxon>
        <taxon>Mycobacteriaceae</taxon>
        <taxon>Mycobacteroides</taxon>
    </lineage>
</organism>